<dbReference type="Gene3D" id="2.60.40.10">
    <property type="entry name" value="Immunoglobulins"/>
    <property type="match status" value="2"/>
</dbReference>
<dbReference type="SUPFAM" id="SSF69360">
    <property type="entry name" value="Cell wall binding repeat"/>
    <property type="match status" value="1"/>
</dbReference>
<organism evidence="6 7">
    <name type="scientific">Dielma fastidiosa</name>
    <dbReference type="NCBI Taxonomy" id="1034346"/>
    <lineage>
        <taxon>Bacteria</taxon>
        <taxon>Bacillati</taxon>
        <taxon>Bacillota</taxon>
        <taxon>Erysipelotrichia</taxon>
        <taxon>Erysipelotrichales</taxon>
        <taxon>Erysipelotrichaceae</taxon>
        <taxon>Dielma</taxon>
    </lineage>
</organism>
<dbReference type="InterPro" id="IPR013783">
    <property type="entry name" value="Ig-like_fold"/>
</dbReference>
<sequence length="1066" mass="114409">MKKLGKILLISGLAAAICLGTDNKTIEASSTNLPLSCTEYADRYFDIEIKKGDSDFQPAVYEGNCYNDYDLMILGGDVASGDKITIRIGITEGKLEGYAYDTGTFGLLYLNSDIVGGQVDVRNGYSTKLEVKDDNWHPNHVNDLGFYMKDENYSSGTANPYISTNFNKYARAFLSKKDETVKPITDAWPNMEEFSFTFEGYGAKQVGFNVESLFNPAYGGATDEDVLGDYRLIIGMNFNVTQPTLSTPSVTLSSDTENGGLKYSITDTNDSKEVADYTLYLYSSKEDSAVFTERVTAKTGNIALSNLTANTEYFAKVKAIPVSNSDYAESAQSDFSAAAKASKVKLAAPSVVLKKGDEGLYVTITDAAGNSGKVSNYTVDIYDNGTKGTPQTISSTTETKLDVIPQDGHTYYVTATAISNNSSIYDDSDASAPSETIKYKAVQNFTVSLSGGTNATTITVGENESPKLSVSDAQGTVTYERDGTSTAEATINADGTITNITKAGTLQIKVKASGNDDYNEAEKEFVVTIEKGTLKLSEKPGTTSINTEVNLGSMIILKNNKGETIDIAQSGAVTYEVQSNGAGVEEGIKTTITPTKSGTIKVKVSTAGSDLYNALSNAEYTITVNDLPKTTITFHDGGTGTKTQSITEKTSEKLQANTFKKAGYTFEGWSLTESGNIAYKDNALYETKEGNQSVDLYAVWKAIPITSITYGTQNSAEVGKEYTSGTPTVDPESINGGDYTFTLMETVQNASINSSTGVITFTPQTTGSQTFKVKVTHPNGSTAQTTVTINVVLNKLTKPNALSSSDVTVTNKSITINASQSDFEYLLKQSNGTEIKTLKGNGSTLMFDNLRADTEYILVQRQKGVANVSSDSDWSDEYKPETSAAEAPVIGTVTPTAKDSSISLSWNVTDDGGADITKAVVSYKYKIKEQTGVDENNKPINEEKEKSESQTFENLNNAKNVTLTGLTNGIEYYGIQVVLTNSGGKESQPSVAVKATPKKQESSGGGTGGGSFGGGSSKNEGWKEEKDGTYYYENGKLVTGFKEIEAKTYYFNNEGKMVTGFNDINS</sequence>
<dbReference type="InterPro" id="IPR018337">
    <property type="entry name" value="Cell_wall/Cho-bd_repeat"/>
</dbReference>
<gene>
    <name evidence="6" type="ORF">DES51_1231</name>
</gene>
<comment type="caution">
    <text evidence="6">The sequence shown here is derived from an EMBL/GenBank/DDBJ whole genome shotgun (WGS) entry which is preliminary data.</text>
</comment>
<evidence type="ECO:0000256" key="3">
    <source>
        <dbReference type="PROSITE-ProRule" id="PRU00591"/>
    </source>
</evidence>
<dbReference type="PROSITE" id="PS50853">
    <property type="entry name" value="FN3"/>
    <property type="match status" value="1"/>
</dbReference>
<evidence type="ECO:0000256" key="1">
    <source>
        <dbReference type="ARBA" id="ARBA00004196"/>
    </source>
</evidence>
<dbReference type="PROSITE" id="PS51170">
    <property type="entry name" value="CW"/>
    <property type="match status" value="1"/>
</dbReference>
<dbReference type="InterPro" id="IPR015919">
    <property type="entry name" value="Cadherin-like_sf"/>
</dbReference>
<keyword evidence="2" id="KW-0677">Repeat</keyword>
<dbReference type="SUPFAM" id="SSF49265">
    <property type="entry name" value="Fibronectin type III"/>
    <property type="match status" value="1"/>
</dbReference>
<dbReference type="AlphaFoldDB" id="A0A318KD19"/>
<accession>A0A318KD19</accession>
<dbReference type="GO" id="GO:0030313">
    <property type="term" value="C:cell envelope"/>
    <property type="evidence" value="ECO:0007669"/>
    <property type="project" value="UniProtKB-SubCell"/>
</dbReference>
<feature type="non-terminal residue" evidence="6">
    <location>
        <position position="1066"/>
    </location>
</feature>
<dbReference type="CDD" id="cd00063">
    <property type="entry name" value="FN3"/>
    <property type="match status" value="1"/>
</dbReference>
<dbReference type="Gene3D" id="2.60.40.4270">
    <property type="entry name" value="Listeria-Bacteroides repeat domain"/>
    <property type="match status" value="1"/>
</dbReference>
<dbReference type="GO" id="GO:0016020">
    <property type="term" value="C:membrane"/>
    <property type="evidence" value="ECO:0007669"/>
    <property type="project" value="InterPro"/>
</dbReference>
<dbReference type="InterPro" id="IPR042229">
    <property type="entry name" value="Listeria/Bacterioides_rpt_sf"/>
</dbReference>
<feature type="region of interest" description="Disordered" evidence="4">
    <location>
        <begin position="984"/>
        <end position="1023"/>
    </location>
</feature>
<keyword evidence="7" id="KW-1185">Reference proteome</keyword>
<dbReference type="EMBL" id="QJKH01000023">
    <property type="protein sequence ID" value="PXX74557.1"/>
    <property type="molecule type" value="Genomic_DNA"/>
</dbReference>
<evidence type="ECO:0000256" key="4">
    <source>
        <dbReference type="SAM" id="MobiDB-lite"/>
    </source>
</evidence>
<feature type="repeat" description="Cell wall-binding" evidence="3">
    <location>
        <begin position="1038"/>
        <end position="1057"/>
    </location>
</feature>
<dbReference type="InterPro" id="IPR013378">
    <property type="entry name" value="InlB-like_B-rpt"/>
</dbReference>
<dbReference type="GO" id="GO:0005509">
    <property type="term" value="F:calcium ion binding"/>
    <property type="evidence" value="ECO:0007669"/>
    <property type="project" value="InterPro"/>
</dbReference>
<protein>
    <submittedName>
        <fullName evidence="6">Putative repeat protein (TIGR02543 family)</fullName>
    </submittedName>
</protein>
<dbReference type="Pfam" id="PF09479">
    <property type="entry name" value="Flg_new"/>
    <property type="match status" value="1"/>
</dbReference>
<feature type="compositionally biased region" description="Gly residues" evidence="4">
    <location>
        <begin position="1003"/>
        <end position="1016"/>
    </location>
</feature>
<dbReference type="SUPFAM" id="SSF49313">
    <property type="entry name" value="Cadherin-like"/>
    <property type="match status" value="1"/>
</dbReference>
<comment type="subcellular location">
    <subcellularLocation>
        <location evidence="1">Cell envelope</location>
    </subcellularLocation>
</comment>
<evidence type="ECO:0000259" key="5">
    <source>
        <dbReference type="PROSITE" id="PS50853"/>
    </source>
</evidence>
<feature type="domain" description="Fibronectin type-III" evidence="5">
    <location>
        <begin position="887"/>
        <end position="999"/>
    </location>
</feature>
<dbReference type="Proteomes" id="UP000247612">
    <property type="component" value="Unassembled WGS sequence"/>
</dbReference>
<evidence type="ECO:0000313" key="6">
    <source>
        <dbReference type="EMBL" id="PXX74557.1"/>
    </source>
</evidence>
<reference evidence="6 7" key="1">
    <citation type="submission" date="2018-05" db="EMBL/GenBank/DDBJ databases">
        <title>Genomic Encyclopedia of Type Strains, Phase IV (KMG-IV): sequencing the most valuable type-strain genomes for metagenomic binning, comparative biology and taxonomic classification.</title>
        <authorList>
            <person name="Goeker M."/>
        </authorList>
    </citation>
    <scope>NUCLEOTIDE SEQUENCE [LARGE SCALE GENOMIC DNA]</scope>
    <source>
        <strain evidence="6 7">JC118</strain>
    </source>
</reference>
<proteinExistence type="predicted"/>
<dbReference type="InterPro" id="IPR003961">
    <property type="entry name" value="FN3_dom"/>
</dbReference>
<name>A0A318KD19_9FIRM</name>
<evidence type="ECO:0000256" key="2">
    <source>
        <dbReference type="ARBA" id="ARBA00022737"/>
    </source>
</evidence>
<dbReference type="InterPro" id="IPR036116">
    <property type="entry name" value="FN3_sf"/>
</dbReference>
<dbReference type="Gene3D" id="2.10.270.10">
    <property type="entry name" value="Cholin Binding"/>
    <property type="match status" value="1"/>
</dbReference>
<dbReference type="RefSeq" id="WP_146211935.1">
    <property type="nucleotide sequence ID" value="NZ_QJKH01000023.1"/>
</dbReference>
<evidence type="ECO:0000313" key="7">
    <source>
        <dbReference type="Proteomes" id="UP000247612"/>
    </source>
</evidence>